<accession>A0ACC1AQY0</accession>
<reference evidence="2" key="1">
    <citation type="journal article" date="2023" name="G3 (Bethesda)">
        <title>Genome assembly and association tests identify interacting loci associated with vigor, precocity, and sex in interspecific pistachio rootstocks.</title>
        <authorList>
            <person name="Palmer W."/>
            <person name="Jacygrad E."/>
            <person name="Sagayaradj S."/>
            <person name="Cavanaugh K."/>
            <person name="Han R."/>
            <person name="Bertier L."/>
            <person name="Beede B."/>
            <person name="Kafkas S."/>
            <person name="Golino D."/>
            <person name="Preece J."/>
            <person name="Michelmore R."/>
        </authorList>
    </citation>
    <scope>NUCLEOTIDE SEQUENCE [LARGE SCALE GENOMIC DNA]</scope>
</reference>
<comment type="caution">
    <text evidence="1">The sequence shown here is derived from an EMBL/GenBank/DDBJ whole genome shotgun (WGS) entry which is preliminary data.</text>
</comment>
<gene>
    <name evidence="1" type="ORF">Patl1_32881</name>
</gene>
<name>A0ACC1AQY0_9ROSI</name>
<protein>
    <submittedName>
        <fullName evidence="1">Uncharacterized protein</fullName>
    </submittedName>
</protein>
<proteinExistence type="predicted"/>
<evidence type="ECO:0000313" key="1">
    <source>
        <dbReference type="EMBL" id="KAJ0089048.1"/>
    </source>
</evidence>
<sequence length="1433" mass="160640">MKLVLVVVEYCYMDVLLLWYSRSGLIDYFTSVISRIQENVVTFLDSGWWHNGGSDSEEEESDYEDEVETGGAEATTETAGSRYLKGMASDSDDSDGQKRVVRSAKDKRFEEMTATVDQMKNAMKINDWVSLQESFDKINKQLEKVMRVTESVKVPNLYIKALVMLEDFLNQALANKEAKKKMSSSNAKALNSMKQKLRKNNKQYEDLINKCRENPESEEEKDEDEESEEDEDEESEFEEDPDNIRIGEGSDADEEEEEEEADDVNDKGLGEEVEKGTGRFEQVEQLTFLTKVAKTPAQKLEILFSVISAQFDVNPGLSGHMPINVWKKCVQNMLIVLDILTQYPNIVVNDTIEPDENETQKPADYNGTIRVWGNLVAFVEKIDTEFFKSLQSIDPHTREYVERLRDEPMLSVLAQDVQDYLERVGEFKAAAKVALRRVELIYYKPQEVYDAMRKLAEQAVDGDGEKAGEEESRGPSAFIVVPEVVPRKPTFPENSRTMMDILVSLIYKHGDERTKARAMLCDIYHHALLDEFSTARDLLLMSHLQDNVQQMDVLSQILFNRAMAQLGLCAFRVGLVAEGHSCLSELYSGGRVKELLAQGVSQSRYHEKTPEQERLERRRQMPYHMHINLELLEAVHLICAMLLDVPNMAANTHDAKRKGPCNGSHQGTYQGRFPEGLDVINSLDVWKLLRNRENVLEMLKAKIKEEALRTYLFTYSSSYDSLSLDQLTKMFDISEAQTHSIVSKMMINEELHASWDQPTRCIVFHEIEHSRLQALAFQLTEKLSVLAESNERAIETRIGGGGLDLSHRRRDNQEYAGTGAVAGKWQDNSSYTQGRQGNNRSGYAGGGRMLGLGQAGGYSRDRSGQSRGASGYSGGYRNSAMRASQMDSSARMYSRPRKEYPFVNKETCSSHNHHPLEFVMVFSNLNWQAAMTFLCRFLIFIALLGAQIHFIFSVTDSGDAAVLKSLKDSWQNTPPSWQNSDDPCASWVGVSWLLSTVGLVGNLIGDIGGLTELTSLDLSFNQGLTGSFPPRIGDLQKLNILPLIEVFNGETTLKNYQSYPAAVSAVSIPEEIGNLGELSFLALNSNFFSGPIPPSLGKLSKLYWLDLADNLLTGTIPVSTVNSPGLDLLKKAKHFHFYKNRLSGSIPPQLFSSDMVLLHFRLDGNALAGEVPSNLNNLTSINELNLANNNLTGPFPDLSLMNYLNYVDLSNNSFDPSDAPSWFSTLPSLTTLIVEHGSLQGLVPDKLFSFPFIQQVKLRNNSFNGTLNLGGEVGLQGTHCALDPSQISASARACNKLESHIQPAWLIVEANHALLIRNSTHRIVHVPIHMKENCISEHPPSGICPSVNLFHALEMSLWVQLGLNPGSVFLQNPFLNTDDYLQVQVALFPSGGLYFNSSEVEWIGLQFASQIYKPPPEFGPYFFIASPYHFPGY</sequence>
<dbReference type="Proteomes" id="UP001164250">
    <property type="component" value="Chromosome 9"/>
</dbReference>
<keyword evidence="2" id="KW-1185">Reference proteome</keyword>
<organism evidence="1 2">
    <name type="scientific">Pistacia atlantica</name>
    <dbReference type="NCBI Taxonomy" id="434234"/>
    <lineage>
        <taxon>Eukaryota</taxon>
        <taxon>Viridiplantae</taxon>
        <taxon>Streptophyta</taxon>
        <taxon>Embryophyta</taxon>
        <taxon>Tracheophyta</taxon>
        <taxon>Spermatophyta</taxon>
        <taxon>Magnoliopsida</taxon>
        <taxon>eudicotyledons</taxon>
        <taxon>Gunneridae</taxon>
        <taxon>Pentapetalae</taxon>
        <taxon>rosids</taxon>
        <taxon>malvids</taxon>
        <taxon>Sapindales</taxon>
        <taxon>Anacardiaceae</taxon>
        <taxon>Pistacia</taxon>
    </lineage>
</organism>
<evidence type="ECO:0000313" key="2">
    <source>
        <dbReference type="Proteomes" id="UP001164250"/>
    </source>
</evidence>
<dbReference type="EMBL" id="CM047905">
    <property type="protein sequence ID" value="KAJ0089048.1"/>
    <property type="molecule type" value="Genomic_DNA"/>
</dbReference>